<name>A0A4P6F8Z3_9MICO</name>
<proteinExistence type="predicted"/>
<evidence type="ECO:0000313" key="2">
    <source>
        <dbReference type="EMBL" id="QAY72234.1"/>
    </source>
</evidence>
<dbReference type="InterPro" id="IPR053135">
    <property type="entry name" value="AKR2_Oxidoreductase"/>
</dbReference>
<gene>
    <name evidence="2" type="ORF">ET445_01640</name>
</gene>
<dbReference type="EMBL" id="CP035491">
    <property type="protein sequence ID" value="QAY72234.1"/>
    <property type="molecule type" value="Genomic_DNA"/>
</dbReference>
<dbReference type="InterPro" id="IPR023210">
    <property type="entry name" value="NADP_OxRdtase_dom"/>
</dbReference>
<dbReference type="Gene3D" id="3.20.20.100">
    <property type="entry name" value="NADP-dependent oxidoreductase domain"/>
    <property type="match status" value="1"/>
</dbReference>
<protein>
    <submittedName>
        <fullName evidence="2">Aldo/keto reductase</fullName>
    </submittedName>
</protein>
<dbReference type="AlphaFoldDB" id="A0A4P6F8Z3"/>
<dbReference type="Pfam" id="PF00248">
    <property type="entry name" value="Aldo_ket_red"/>
    <property type="match status" value="1"/>
</dbReference>
<dbReference type="PANTHER" id="PTHR43312:SF1">
    <property type="entry name" value="NADP-DEPENDENT OXIDOREDUCTASE DOMAIN-CONTAINING PROTEIN"/>
    <property type="match status" value="1"/>
</dbReference>
<feature type="domain" description="NADP-dependent oxidoreductase" evidence="1">
    <location>
        <begin position="46"/>
        <end position="304"/>
    </location>
</feature>
<dbReference type="RefSeq" id="WP_129188255.1">
    <property type="nucleotide sequence ID" value="NZ_CP035491.1"/>
</dbReference>
<keyword evidence="3" id="KW-1185">Reference proteome</keyword>
<dbReference type="KEGG" id="agf:ET445_01640"/>
<reference evidence="2 3" key="1">
    <citation type="submission" date="2019-01" db="EMBL/GenBank/DDBJ databases">
        <title>Genome sequencing of strain FW100M-8.</title>
        <authorList>
            <person name="Heo J."/>
            <person name="Kim S.-J."/>
            <person name="Kim J.-S."/>
            <person name="Hong S.-B."/>
            <person name="Kwon S.-W."/>
        </authorList>
    </citation>
    <scope>NUCLEOTIDE SEQUENCE [LARGE SCALE GENOMIC DNA]</scope>
    <source>
        <strain evidence="2 3">FW100M-8</strain>
    </source>
</reference>
<dbReference type="InterPro" id="IPR036812">
    <property type="entry name" value="NAD(P)_OxRdtase_dom_sf"/>
</dbReference>
<dbReference type="OrthoDB" id="9768851at2"/>
<accession>A0A4P6F8Z3</accession>
<evidence type="ECO:0000313" key="3">
    <source>
        <dbReference type="Proteomes" id="UP000291259"/>
    </source>
</evidence>
<sequence length="337" mass="35668">MQVPQREPDAPLAALGLGLAAIGRPAYITTGREHDLGDDRSIEVFRARAHALLDAAWARGIRFFDAARSYGRAEEFLGSWLAAHPERRDDLVVESKWGYEYVGAWRMDAPVHERKEHSLAMLDRQWPETLSALGGPPDAYLVHSVTPESPALSDAVLLDRLRELAATGVRIGISTSGPAQGDVLDAARALADTPFSAVQATWNLLEPSAGPALARAHAAGWLVVVKEALANGRLSPEGVGDVDAADGREAPDASAARVAVLAAVENQSADVFALGVARAQPWCDVVLSGAVTEEQLASNLASGDASNAVETSALGALDALAEPPAQYWAERSARGWH</sequence>
<organism evidence="2 3">
    <name type="scientific">Agromyces protaetiae</name>
    <dbReference type="NCBI Taxonomy" id="2509455"/>
    <lineage>
        <taxon>Bacteria</taxon>
        <taxon>Bacillati</taxon>
        <taxon>Actinomycetota</taxon>
        <taxon>Actinomycetes</taxon>
        <taxon>Micrococcales</taxon>
        <taxon>Microbacteriaceae</taxon>
        <taxon>Agromyces</taxon>
    </lineage>
</organism>
<dbReference type="Proteomes" id="UP000291259">
    <property type="component" value="Chromosome"/>
</dbReference>
<evidence type="ECO:0000259" key="1">
    <source>
        <dbReference type="Pfam" id="PF00248"/>
    </source>
</evidence>
<dbReference type="SUPFAM" id="SSF51430">
    <property type="entry name" value="NAD(P)-linked oxidoreductase"/>
    <property type="match status" value="1"/>
</dbReference>
<dbReference type="PANTHER" id="PTHR43312">
    <property type="entry name" value="D-THREO-ALDOSE 1-DEHYDROGENASE"/>
    <property type="match status" value="1"/>
</dbReference>